<dbReference type="PANTHER" id="PTHR15963:SF3">
    <property type="entry name" value="PROTEIN TAMALIN"/>
    <property type="match status" value="1"/>
</dbReference>
<feature type="non-terminal residue" evidence="5">
    <location>
        <position position="1"/>
    </location>
</feature>
<dbReference type="InterPro" id="IPR001478">
    <property type="entry name" value="PDZ"/>
</dbReference>
<reference evidence="5 6" key="1">
    <citation type="journal article" date="2021" name="Cell">
        <title>Tracing the genetic footprints of vertebrate landing in non-teleost ray-finned fishes.</title>
        <authorList>
            <person name="Bi X."/>
            <person name="Wang K."/>
            <person name="Yang L."/>
            <person name="Pan H."/>
            <person name="Jiang H."/>
            <person name="Wei Q."/>
            <person name="Fang M."/>
            <person name="Yu H."/>
            <person name="Zhu C."/>
            <person name="Cai Y."/>
            <person name="He Y."/>
            <person name="Gan X."/>
            <person name="Zeng H."/>
            <person name="Yu D."/>
            <person name="Zhu Y."/>
            <person name="Jiang H."/>
            <person name="Qiu Q."/>
            <person name="Yang H."/>
            <person name="Zhang Y.E."/>
            <person name="Wang W."/>
            <person name="Zhu M."/>
            <person name="He S."/>
            <person name="Zhang G."/>
        </authorList>
    </citation>
    <scope>NUCLEOTIDE SEQUENCE [LARGE SCALE GENOMIC DNA]</scope>
    <source>
        <strain evidence="5">Bchr_013</strain>
    </source>
</reference>
<evidence type="ECO:0000256" key="1">
    <source>
        <dbReference type="ARBA" id="ARBA00004496"/>
    </source>
</evidence>
<protein>
    <submittedName>
        <fullName evidence="5">GRASP protein</fullName>
    </submittedName>
</protein>
<evidence type="ECO:0000259" key="4">
    <source>
        <dbReference type="PROSITE" id="PS50106"/>
    </source>
</evidence>
<feature type="domain" description="PDZ" evidence="4">
    <location>
        <begin position="64"/>
        <end position="146"/>
    </location>
</feature>
<accession>A0A8X8BUQ2</accession>
<dbReference type="PROSITE" id="PS50106">
    <property type="entry name" value="PDZ"/>
    <property type="match status" value="1"/>
</dbReference>
<proteinExistence type="predicted"/>
<dbReference type="Pfam" id="PF00595">
    <property type="entry name" value="PDZ"/>
    <property type="match status" value="1"/>
</dbReference>
<evidence type="ECO:0000313" key="6">
    <source>
        <dbReference type="Proteomes" id="UP000886611"/>
    </source>
</evidence>
<name>A0A8X8BUQ2_POLSE</name>
<evidence type="ECO:0000256" key="3">
    <source>
        <dbReference type="SAM" id="MobiDB-lite"/>
    </source>
</evidence>
<dbReference type="AlphaFoldDB" id="A0A8X8BUQ2"/>
<organism evidence="5 6">
    <name type="scientific">Polypterus senegalus</name>
    <name type="common">Senegal bichir</name>
    <dbReference type="NCBI Taxonomy" id="55291"/>
    <lineage>
        <taxon>Eukaryota</taxon>
        <taxon>Metazoa</taxon>
        <taxon>Chordata</taxon>
        <taxon>Craniata</taxon>
        <taxon>Vertebrata</taxon>
        <taxon>Euteleostomi</taxon>
        <taxon>Actinopterygii</taxon>
        <taxon>Polypteriformes</taxon>
        <taxon>Polypteridae</taxon>
        <taxon>Polypterus</taxon>
    </lineage>
</organism>
<evidence type="ECO:0000313" key="5">
    <source>
        <dbReference type="EMBL" id="KAG2468686.1"/>
    </source>
</evidence>
<dbReference type="SMART" id="SM00228">
    <property type="entry name" value="PDZ"/>
    <property type="match status" value="1"/>
</dbReference>
<dbReference type="SUPFAM" id="SSF50156">
    <property type="entry name" value="PDZ domain-like"/>
    <property type="match status" value="1"/>
</dbReference>
<keyword evidence="6" id="KW-1185">Reference proteome</keyword>
<sequence>MKNTTFRRFSKVSRRAEDEADDGDKAAVQGVYTSRRSDFQSPALELQCGRPGDVYNYKSLAYSGGTLPRSFKNTYGVHHQNDNAVEMCTFVCRVHENSPALTAGLKVGDTIAYVNDANVEGFRHREIVELIRSSGNTIRLETVYSASIRKAELQTRLQYLKQTLHEKWDEYRSLMIQEQRLVRGIVMTDPTLYDTLESVRACIYGTVGGSARSLSSTSSTADELDEPLYQSCVFDGLKDSAEALPTPSSSSSSSSSPARDLLAPPKCTLTRSASTRSYQNGGAARSWDRTAGHGVGMGTGTGSSSYGSLPRKTKQKSLRKRLLKFIPGLNRSLEEEESKL</sequence>
<dbReference type="EMBL" id="JAATIS010000485">
    <property type="protein sequence ID" value="KAG2468686.1"/>
    <property type="molecule type" value="Genomic_DNA"/>
</dbReference>
<dbReference type="InterPro" id="IPR052122">
    <property type="entry name" value="Intracell_Traff_Signaling_Reg"/>
</dbReference>
<dbReference type="Proteomes" id="UP000886611">
    <property type="component" value="Unassembled WGS sequence"/>
</dbReference>
<feature type="non-terminal residue" evidence="5">
    <location>
        <position position="340"/>
    </location>
</feature>
<dbReference type="PANTHER" id="PTHR15963">
    <property type="entry name" value="GENERAL RECEPTOR FOR PHOSPHOINOSITIDES 1-ASSOCIATED SCAFFOLD PROTEIN-RELATED"/>
    <property type="match status" value="1"/>
</dbReference>
<keyword evidence="2" id="KW-0963">Cytoplasm</keyword>
<gene>
    <name evidence="5" type="primary">Grasp</name>
    <name evidence="5" type="ORF">GTO96_0014199</name>
</gene>
<comment type="caution">
    <text evidence="5">The sequence shown here is derived from an EMBL/GenBank/DDBJ whole genome shotgun (WGS) entry which is preliminary data.</text>
</comment>
<feature type="region of interest" description="Disordered" evidence="3">
    <location>
        <begin position="243"/>
        <end position="317"/>
    </location>
</feature>
<feature type="compositionally biased region" description="Polar residues" evidence="3">
    <location>
        <begin position="269"/>
        <end position="280"/>
    </location>
</feature>
<dbReference type="Gene3D" id="2.30.42.10">
    <property type="match status" value="1"/>
</dbReference>
<dbReference type="CDD" id="cd06713">
    <property type="entry name" value="PDZ_tamalin_CYTIP-like"/>
    <property type="match status" value="1"/>
</dbReference>
<comment type="subcellular location">
    <subcellularLocation>
        <location evidence="1">Cytoplasm</location>
    </subcellularLocation>
</comment>
<dbReference type="InterPro" id="IPR036034">
    <property type="entry name" value="PDZ_sf"/>
</dbReference>
<feature type="region of interest" description="Disordered" evidence="3">
    <location>
        <begin position="1"/>
        <end position="25"/>
    </location>
</feature>
<evidence type="ECO:0000256" key="2">
    <source>
        <dbReference type="ARBA" id="ARBA00022490"/>
    </source>
</evidence>
<dbReference type="GO" id="GO:0005737">
    <property type="term" value="C:cytoplasm"/>
    <property type="evidence" value="ECO:0007669"/>
    <property type="project" value="UniProtKB-SubCell"/>
</dbReference>